<dbReference type="Proteomes" id="UP000215335">
    <property type="component" value="Unassembled WGS sequence"/>
</dbReference>
<comment type="caution">
    <text evidence="2">The sequence shown here is derived from an EMBL/GenBank/DDBJ whole genome shotgun (WGS) entry which is preliminary data.</text>
</comment>
<dbReference type="InterPro" id="IPR029397">
    <property type="entry name" value="Tube_Death"/>
</dbReference>
<dbReference type="Gene3D" id="1.10.533.10">
    <property type="entry name" value="Death Domain, Fas"/>
    <property type="match status" value="1"/>
</dbReference>
<sequence>MEFGDGSLSCQYFYHVLKCRNSCFKTSCGYSNCSDITRLTEMATPDTEIRKLQPIELCTLAHILNQADAWKTLMAAIPSPDDPNHSLFKHEHFKMIEQAIRQQQRSGAEIFLSEWSTLGKQRPTCRSMLDLLVKAELFRAADYLAVDILKGNPPERPQFGPAATIDVSENAVEEILKQQAALVKTSAQSAQPNQEPLSWSMHFAENQVNDVTATCHSEKVEDQQEELSDFIKFSETVKSELLKDSDSKVEVQDWIAKDKTEVFEDYGLQEARSEDIPLCVQENVFQEISSRMMSTMSTTTQETETETTIDSSDVSESRIIFSEDVQFPSNLKNVIPVVVMEYNEKEKGETD</sequence>
<name>A0A232FD35_9HYME</name>
<evidence type="ECO:0000313" key="2">
    <source>
        <dbReference type="EMBL" id="OXU28542.1"/>
    </source>
</evidence>
<organism evidence="2 3">
    <name type="scientific">Trichomalopsis sarcophagae</name>
    <dbReference type="NCBI Taxonomy" id="543379"/>
    <lineage>
        <taxon>Eukaryota</taxon>
        <taxon>Metazoa</taxon>
        <taxon>Ecdysozoa</taxon>
        <taxon>Arthropoda</taxon>
        <taxon>Hexapoda</taxon>
        <taxon>Insecta</taxon>
        <taxon>Pterygota</taxon>
        <taxon>Neoptera</taxon>
        <taxon>Endopterygota</taxon>
        <taxon>Hymenoptera</taxon>
        <taxon>Apocrita</taxon>
        <taxon>Proctotrupomorpha</taxon>
        <taxon>Chalcidoidea</taxon>
        <taxon>Pteromalidae</taxon>
        <taxon>Pteromalinae</taxon>
        <taxon>Trichomalopsis</taxon>
    </lineage>
</organism>
<keyword evidence="3" id="KW-1185">Reference proteome</keyword>
<dbReference type="AlphaFoldDB" id="A0A232FD35"/>
<dbReference type="OrthoDB" id="4062651at2759"/>
<dbReference type="EMBL" id="NNAY01000418">
    <property type="protein sequence ID" value="OXU28542.1"/>
    <property type="molecule type" value="Genomic_DNA"/>
</dbReference>
<reference evidence="2 3" key="1">
    <citation type="journal article" date="2017" name="Curr. Biol.">
        <title>The Evolution of Venom by Co-option of Single-Copy Genes.</title>
        <authorList>
            <person name="Martinson E.O."/>
            <person name="Mrinalini"/>
            <person name="Kelkar Y.D."/>
            <person name="Chang C.H."/>
            <person name="Werren J.H."/>
        </authorList>
    </citation>
    <scope>NUCLEOTIDE SEQUENCE [LARGE SCALE GENOMIC DNA]</scope>
    <source>
        <strain evidence="2 3">Alberta</strain>
        <tissue evidence="2">Whole body</tissue>
    </source>
</reference>
<dbReference type="STRING" id="543379.A0A232FD35"/>
<evidence type="ECO:0000259" key="1">
    <source>
        <dbReference type="Pfam" id="PF14786"/>
    </source>
</evidence>
<proteinExistence type="predicted"/>
<feature type="domain" description="Tube Death" evidence="1">
    <location>
        <begin position="46"/>
        <end position="167"/>
    </location>
</feature>
<dbReference type="InterPro" id="IPR011029">
    <property type="entry name" value="DEATH-like_dom_sf"/>
</dbReference>
<dbReference type="Pfam" id="PF14786">
    <property type="entry name" value="Death_2"/>
    <property type="match status" value="1"/>
</dbReference>
<evidence type="ECO:0000313" key="3">
    <source>
        <dbReference type="Proteomes" id="UP000215335"/>
    </source>
</evidence>
<protein>
    <recommendedName>
        <fullName evidence="1">Tube Death domain-containing protein</fullName>
    </recommendedName>
</protein>
<dbReference type="SUPFAM" id="SSF47986">
    <property type="entry name" value="DEATH domain"/>
    <property type="match status" value="1"/>
</dbReference>
<accession>A0A232FD35</accession>
<dbReference type="CDD" id="cd08308">
    <property type="entry name" value="Death_Tube"/>
    <property type="match status" value="1"/>
</dbReference>
<gene>
    <name evidence="2" type="ORF">TSAR_006139</name>
</gene>